<feature type="non-terminal residue" evidence="1">
    <location>
        <position position="128"/>
    </location>
</feature>
<reference evidence="1" key="1">
    <citation type="submission" date="2022-06" db="EMBL/GenBank/DDBJ databases">
        <title>Phylogenomic reconstructions and comparative analyses of Kickxellomycotina fungi.</title>
        <authorList>
            <person name="Reynolds N.K."/>
            <person name="Stajich J.E."/>
            <person name="Barry K."/>
            <person name="Grigoriev I.V."/>
            <person name="Crous P."/>
            <person name="Smith M.E."/>
        </authorList>
    </citation>
    <scope>NUCLEOTIDE SEQUENCE</scope>
    <source>
        <strain evidence="1">RSA 2271</strain>
    </source>
</reference>
<proteinExistence type="predicted"/>
<keyword evidence="2" id="KW-1185">Reference proteome</keyword>
<name>A0ACC1H8G7_9FUNG</name>
<dbReference type="Proteomes" id="UP001145114">
    <property type="component" value="Unassembled WGS sequence"/>
</dbReference>
<protein>
    <submittedName>
        <fullName evidence="1">Uncharacterized protein</fullName>
    </submittedName>
</protein>
<sequence>MQSLTPSLQLDECGTETENLQAVPTLKPSTTAMGRSVTEGPPTHRDLEDSSTVYQHPSVSETVVSEDAEDKPVEITGQRPEAAGVTGGFGHEPAASLLSESSEEVTAEILLAPEPQEPEEHEAKEVGV</sequence>
<gene>
    <name evidence="1" type="ORF">EV182_008389</name>
</gene>
<accession>A0ACC1H8G7</accession>
<organism evidence="1 2">
    <name type="scientific">Spiromyces aspiralis</name>
    <dbReference type="NCBI Taxonomy" id="68401"/>
    <lineage>
        <taxon>Eukaryota</taxon>
        <taxon>Fungi</taxon>
        <taxon>Fungi incertae sedis</taxon>
        <taxon>Zoopagomycota</taxon>
        <taxon>Kickxellomycotina</taxon>
        <taxon>Kickxellomycetes</taxon>
        <taxon>Kickxellales</taxon>
        <taxon>Kickxellaceae</taxon>
        <taxon>Spiromyces</taxon>
    </lineage>
</organism>
<evidence type="ECO:0000313" key="2">
    <source>
        <dbReference type="Proteomes" id="UP001145114"/>
    </source>
</evidence>
<comment type="caution">
    <text evidence="1">The sequence shown here is derived from an EMBL/GenBank/DDBJ whole genome shotgun (WGS) entry which is preliminary data.</text>
</comment>
<evidence type="ECO:0000313" key="1">
    <source>
        <dbReference type="EMBL" id="KAJ1670155.1"/>
    </source>
</evidence>
<dbReference type="EMBL" id="JAMZIH010009428">
    <property type="protein sequence ID" value="KAJ1670155.1"/>
    <property type="molecule type" value="Genomic_DNA"/>
</dbReference>